<comment type="caution">
    <text evidence="1">The sequence shown here is derived from an EMBL/GenBank/DDBJ whole genome shotgun (WGS) entry which is preliminary data.</text>
</comment>
<accession>A0A9W7DFH8</accession>
<gene>
    <name evidence="1" type="ORF">Pfra01_003016700</name>
</gene>
<dbReference type="OrthoDB" id="104327at2759"/>
<proteinExistence type="predicted"/>
<reference evidence="1" key="1">
    <citation type="submission" date="2023-04" db="EMBL/GenBank/DDBJ databases">
        <title>Phytophthora fragariaefolia NBRC 109709.</title>
        <authorList>
            <person name="Ichikawa N."/>
            <person name="Sato H."/>
            <person name="Tonouchi N."/>
        </authorList>
    </citation>
    <scope>NUCLEOTIDE SEQUENCE</scope>
    <source>
        <strain evidence="1">NBRC 109709</strain>
    </source>
</reference>
<dbReference type="EMBL" id="BSXT01019016">
    <property type="protein sequence ID" value="GMG17468.1"/>
    <property type="molecule type" value="Genomic_DNA"/>
</dbReference>
<sequence length="214" mass="23792">MSYITNIKIYTPRHTAVYFQQTIKKCFDSLLNHPMVIWINDLLLFADDIDTYVSKLEEFLDLAAAQSLKLSAKKSSLYQRKGKWCGRIISSDGVKHDSGPISDYARVAARLQQRLDAALSSGKHTKRIAAGISVPLTDYERQAYGQVKNLLATSATLGLLPLLSFAQTPRIVDGWSLLLRLRTMIRSGCHGPAAQTANVSQRYVQGLPAKLNCH</sequence>
<name>A0A9W7DFH8_9STRA</name>
<protein>
    <submittedName>
        <fullName evidence="1">Unnamed protein product</fullName>
    </submittedName>
</protein>
<dbReference type="InterPro" id="IPR051320">
    <property type="entry name" value="Viral_Replic_Matur_Polypro"/>
</dbReference>
<dbReference type="InterPro" id="IPR043128">
    <property type="entry name" value="Rev_trsase/Diguanyl_cyclase"/>
</dbReference>
<dbReference type="SUPFAM" id="SSF56672">
    <property type="entry name" value="DNA/RNA polymerases"/>
    <property type="match status" value="1"/>
</dbReference>
<dbReference type="InterPro" id="IPR043502">
    <property type="entry name" value="DNA/RNA_pol_sf"/>
</dbReference>
<dbReference type="PANTHER" id="PTHR33064">
    <property type="entry name" value="POL PROTEIN"/>
    <property type="match status" value="1"/>
</dbReference>
<keyword evidence="2" id="KW-1185">Reference proteome</keyword>
<dbReference type="PANTHER" id="PTHR33064:SF37">
    <property type="entry name" value="RIBONUCLEASE H"/>
    <property type="match status" value="1"/>
</dbReference>
<dbReference type="Gene3D" id="3.30.70.270">
    <property type="match status" value="1"/>
</dbReference>
<dbReference type="AlphaFoldDB" id="A0A9W7DFH8"/>
<dbReference type="Proteomes" id="UP001165121">
    <property type="component" value="Unassembled WGS sequence"/>
</dbReference>
<evidence type="ECO:0000313" key="2">
    <source>
        <dbReference type="Proteomes" id="UP001165121"/>
    </source>
</evidence>
<organism evidence="1 2">
    <name type="scientific">Phytophthora fragariaefolia</name>
    <dbReference type="NCBI Taxonomy" id="1490495"/>
    <lineage>
        <taxon>Eukaryota</taxon>
        <taxon>Sar</taxon>
        <taxon>Stramenopiles</taxon>
        <taxon>Oomycota</taxon>
        <taxon>Peronosporomycetes</taxon>
        <taxon>Peronosporales</taxon>
        <taxon>Peronosporaceae</taxon>
        <taxon>Phytophthora</taxon>
    </lineage>
</organism>
<evidence type="ECO:0000313" key="1">
    <source>
        <dbReference type="EMBL" id="GMG17468.1"/>
    </source>
</evidence>